<sequence>MFALRNRLLLGSQRRFASSLTSFESSSTSRIILSAGRTTPNAPFRISSLQVQQQQRQQQKQHESFQFLYSPSSLIKNITNFEGNLLNINNNKKIEDANKVEEMKLDSVKRKRKLKMKKHKLRKRRKAQRSLKIKLKK</sequence>
<reference evidence="4" key="1">
    <citation type="submission" date="2016-05" db="EMBL/GenBank/DDBJ databases">
        <title>Comparative genomics of biotechnologically important yeasts.</title>
        <authorList>
            <consortium name="DOE Joint Genome Institute"/>
            <person name="Riley R."/>
            <person name="Haridas S."/>
            <person name="Wolfe K.H."/>
            <person name="Lopes M.R."/>
            <person name="Hittinger C.T."/>
            <person name="Goker M."/>
            <person name="Salamov A."/>
            <person name="Wisecaver J."/>
            <person name="Long T.M."/>
            <person name="Aerts A.L."/>
            <person name="Barry K."/>
            <person name="Choi C."/>
            <person name="Clum A."/>
            <person name="Coughlan A.Y."/>
            <person name="Deshpande S."/>
            <person name="Douglass A.P."/>
            <person name="Hanson S.J."/>
            <person name="Klenk H.-P."/>
            <person name="Labutti K."/>
            <person name="Lapidus A."/>
            <person name="Lindquist E."/>
            <person name="Lipzen A."/>
            <person name="Meier-Kolthoff J.P."/>
            <person name="Ohm R.A."/>
            <person name="Otillar R.P."/>
            <person name="Pangilinan J."/>
            <person name="Peng Y."/>
            <person name="Rokas A."/>
            <person name="Rosa C.A."/>
            <person name="Scheuner C."/>
            <person name="Sibirny A.A."/>
            <person name="Slot J.C."/>
            <person name="Stielow J.B."/>
            <person name="Sun H."/>
            <person name="Kurtzman C.P."/>
            <person name="Blackwell M."/>
            <person name="Grigoriev I.V."/>
            <person name="Jeffries T.W."/>
        </authorList>
    </citation>
    <scope>NUCLEOTIDE SEQUENCE [LARGE SCALE GENOMIC DNA]</scope>
    <source>
        <strain evidence="4">NRRL Y-2460</strain>
    </source>
</reference>
<accession>A0A1E4U0J6</accession>
<organism evidence="3 4">
    <name type="scientific">Pachysolen tannophilus NRRL Y-2460</name>
    <dbReference type="NCBI Taxonomy" id="669874"/>
    <lineage>
        <taxon>Eukaryota</taxon>
        <taxon>Fungi</taxon>
        <taxon>Dikarya</taxon>
        <taxon>Ascomycota</taxon>
        <taxon>Saccharomycotina</taxon>
        <taxon>Pichiomycetes</taxon>
        <taxon>Pachysolenaceae</taxon>
        <taxon>Pachysolen</taxon>
    </lineage>
</organism>
<evidence type="ECO:0000313" key="3">
    <source>
        <dbReference type="EMBL" id="ODV97543.1"/>
    </source>
</evidence>
<dbReference type="SMART" id="SM01155">
    <property type="entry name" value="DUF1713"/>
    <property type="match status" value="1"/>
</dbReference>
<dbReference type="Pfam" id="PF08213">
    <property type="entry name" value="COX24_C"/>
    <property type="match status" value="1"/>
</dbReference>
<evidence type="ECO:0000259" key="2">
    <source>
        <dbReference type="SMART" id="SM01155"/>
    </source>
</evidence>
<dbReference type="Proteomes" id="UP000094236">
    <property type="component" value="Unassembled WGS sequence"/>
</dbReference>
<keyword evidence="4" id="KW-1185">Reference proteome</keyword>
<proteinExistence type="predicted"/>
<evidence type="ECO:0000313" key="4">
    <source>
        <dbReference type="Proteomes" id="UP000094236"/>
    </source>
</evidence>
<name>A0A1E4U0J6_PACTA</name>
<feature type="domain" description="Ribosomal protein mS38 C-terminal" evidence="2">
    <location>
        <begin position="104"/>
        <end position="137"/>
    </location>
</feature>
<feature type="region of interest" description="Disordered" evidence="1">
    <location>
        <begin position="106"/>
        <end position="137"/>
    </location>
</feature>
<dbReference type="EMBL" id="KV454011">
    <property type="protein sequence ID" value="ODV97543.1"/>
    <property type="molecule type" value="Genomic_DNA"/>
</dbReference>
<feature type="compositionally biased region" description="Basic residues" evidence="1">
    <location>
        <begin position="109"/>
        <end position="137"/>
    </location>
</feature>
<gene>
    <name evidence="3" type="ORF">PACTADRAFT_47445</name>
</gene>
<protein>
    <recommendedName>
        <fullName evidence="2">Ribosomal protein mS38 C-terminal domain-containing protein</fullName>
    </recommendedName>
</protein>
<dbReference type="AlphaFoldDB" id="A0A1E4U0J6"/>
<evidence type="ECO:0000256" key="1">
    <source>
        <dbReference type="SAM" id="MobiDB-lite"/>
    </source>
</evidence>
<dbReference type="InterPro" id="IPR013177">
    <property type="entry name" value="Ribosomal_mS38_C"/>
</dbReference>